<evidence type="ECO:0000259" key="5">
    <source>
        <dbReference type="Pfam" id="PF00135"/>
    </source>
</evidence>
<dbReference type="OrthoDB" id="408631at2759"/>
<name>A0A0B1T8W2_OESDE</name>
<evidence type="ECO:0000256" key="4">
    <source>
        <dbReference type="RuleBase" id="RU361235"/>
    </source>
</evidence>
<dbReference type="EMBL" id="KN551480">
    <property type="protein sequence ID" value="KHJ92237.1"/>
    <property type="molecule type" value="Genomic_DNA"/>
</dbReference>
<proteinExistence type="inferred from homology"/>
<evidence type="ECO:0000313" key="6">
    <source>
        <dbReference type="EMBL" id="KHJ92237.1"/>
    </source>
</evidence>
<feature type="domain" description="Carboxylesterase type B" evidence="5">
    <location>
        <begin position="1"/>
        <end position="176"/>
    </location>
</feature>
<evidence type="ECO:0000313" key="7">
    <source>
        <dbReference type="Proteomes" id="UP000053660"/>
    </source>
</evidence>
<dbReference type="InterPro" id="IPR002018">
    <property type="entry name" value="CarbesteraseB"/>
</dbReference>
<dbReference type="PANTHER" id="PTHR43918">
    <property type="entry name" value="ACETYLCHOLINESTERASE"/>
    <property type="match status" value="1"/>
</dbReference>
<dbReference type="PANTHER" id="PTHR43918:SF15">
    <property type="entry name" value="CARBOXYLIC ESTER HYDROLASE"/>
    <property type="match status" value="1"/>
</dbReference>
<gene>
    <name evidence="6" type="ORF">OESDEN_07882</name>
</gene>
<dbReference type="InterPro" id="IPR019826">
    <property type="entry name" value="Carboxylesterase_B_AS"/>
</dbReference>
<dbReference type="PROSITE" id="PS00122">
    <property type="entry name" value="CARBOXYLESTERASE_B_1"/>
    <property type="match status" value="1"/>
</dbReference>
<dbReference type="GO" id="GO:0005615">
    <property type="term" value="C:extracellular space"/>
    <property type="evidence" value="ECO:0007669"/>
    <property type="project" value="TreeGrafter"/>
</dbReference>
<dbReference type="GO" id="GO:0003990">
    <property type="term" value="F:acetylcholinesterase activity"/>
    <property type="evidence" value="ECO:0007669"/>
    <property type="project" value="TreeGrafter"/>
</dbReference>
<reference evidence="6 7" key="1">
    <citation type="submission" date="2014-03" db="EMBL/GenBank/DDBJ databases">
        <title>Draft genome of the hookworm Oesophagostomum dentatum.</title>
        <authorList>
            <person name="Mitreva M."/>
        </authorList>
    </citation>
    <scope>NUCLEOTIDE SEQUENCE [LARGE SCALE GENOMIC DNA]</scope>
    <source>
        <strain evidence="6 7">OD-Hann</strain>
    </source>
</reference>
<comment type="similarity">
    <text evidence="1 4">Belongs to the type-B carboxylesterase/lipase family.</text>
</comment>
<dbReference type="Proteomes" id="UP000053660">
    <property type="component" value="Unassembled WGS sequence"/>
</dbReference>
<dbReference type="InterPro" id="IPR050654">
    <property type="entry name" value="AChE-related_enzymes"/>
</dbReference>
<keyword evidence="3 4" id="KW-0378">Hydrolase</keyword>
<sequence>MNIWVPEKHDGSVLVWIFGGGFFSGSPSLELYNGTAVAALKHTIVVNINYRLGPFGFLYLGKDSTVTGNMGLLDQQAALRWIHENIGFFGGDPSKVTLFGESAGGASVTSHLFAPDSYSFFNKIIALSGSITQPWATQTPDEIYNISMKFAERLGCTDNGHAAVLACLQTRNASEIQV</sequence>
<dbReference type="GO" id="GO:0006581">
    <property type="term" value="P:acetylcholine catabolic process"/>
    <property type="evidence" value="ECO:0007669"/>
    <property type="project" value="TreeGrafter"/>
</dbReference>
<dbReference type="SUPFAM" id="SSF53474">
    <property type="entry name" value="alpha/beta-Hydrolases"/>
    <property type="match status" value="1"/>
</dbReference>
<dbReference type="InterPro" id="IPR029058">
    <property type="entry name" value="AB_hydrolase_fold"/>
</dbReference>
<protein>
    <recommendedName>
        <fullName evidence="4">Carboxylic ester hydrolase</fullName>
        <ecNumber evidence="4">3.1.1.-</ecNumber>
    </recommendedName>
</protein>
<dbReference type="AlphaFoldDB" id="A0A0B1T8W2"/>
<evidence type="ECO:0000256" key="3">
    <source>
        <dbReference type="ARBA" id="ARBA00022801"/>
    </source>
</evidence>
<dbReference type="EC" id="3.1.1.-" evidence="4"/>
<accession>A0A0B1T8W2</accession>
<keyword evidence="2" id="KW-0719">Serine esterase</keyword>
<dbReference type="Pfam" id="PF00135">
    <property type="entry name" value="COesterase"/>
    <property type="match status" value="1"/>
</dbReference>
<dbReference type="Gene3D" id="3.40.50.1820">
    <property type="entry name" value="alpha/beta hydrolase"/>
    <property type="match status" value="1"/>
</dbReference>
<keyword evidence="7" id="KW-1185">Reference proteome</keyword>
<evidence type="ECO:0000256" key="1">
    <source>
        <dbReference type="ARBA" id="ARBA00005964"/>
    </source>
</evidence>
<dbReference type="GO" id="GO:0019695">
    <property type="term" value="P:choline metabolic process"/>
    <property type="evidence" value="ECO:0007669"/>
    <property type="project" value="TreeGrafter"/>
</dbReference>
<evidence type="ECO:0000256" key="2">
    <source>
        <dbReference type="ARBA" id="ARBA00022487"/>
    </source>
</evidence>
<dbReference type="GO" id="GO:0005886">
    <property type="term" value="C:plasma membrane"/>
    <property type="evidence" value="ECO:0007669"/>
    <property type="project" value="TreeGrafter"/>
</dbReference>
<organism evidence="6 7">
    <name type="scientific">Oesophagostomum dentatum</name>
    <name type="common">Nodular worm</name>
    <dbReference type="NCBI Taxonomy" id="61180"/>
    <lineage>
        <taxon>Eukaryota</taxon>
        <taxon>Metazoa</taxon>
        <taxon>Ecdysozoa</taxon>
        <taxon>Nematoda</taxon>
        <taxon>Chromadorea</taxon>
        <taxon>Rhabditida</taxon>
        <taxon>Rhabditina</taxon>
        <taxon>Rhabditomorpha</taxon>
        <taxon>Strongyloidea</taxon>
        <taxon>Strongylidae</taxon>
        <taxon>Oesophagostomum</taxon>
    </lineage>
</organism>